<dbReference type="Gene3D" id="3.40.225.10">
    <property type="entry name" value="Class II aldolase/adducin N-terminal domain"/>
    <property type="match status" value="1"/>
</dbReference>
<protein>
    <submittedName>
        <fullName evidence="2">Aldose epimerase</fullName>
    </submittedName>
</protein>
<gene>
    <name evidence="2" type="ORF">EHQ62_04280</name>
</gene>
<comment type="caution">
    <text evidence="2">The sequence shown here is derived from an EMBL/GenBank/DDBJ whole genome shotgun (WGS) entry which is preliminary data.</text>
</comment>
<evidence type="ECO:0000256" key="1">
    <source>
        <dbReference type="SAM" id="MobiDB-lite"/>
    </source>
</evidence>
<organism evidence="2 3">
    <name type="scientific">Leptospira jelokensis</name>
    <dbReference type="NCBI Taxonomy" id="2484931"/>
    <lineage>
        <taxon>Bacteria</taxon>
        <taxon>Pseudomonadati</taxon>
        <taxon>Spirochaetota</taxon>
        <taxon>Spirochaetia</taxon>
        <taxon>Leptospirales</taxon>
        <taxon>Leptospiraceae</taxon>
        <taxon>Leptospira</taxon>
    </lineage>
</organism>
<dbReference type="EMBL" id="RQGH01000009">
    <property type="protein sequence ID" value="TGL74179.1"/>
    <property type="molecule type" value="Genomic_DNA"/>
</dbReference>
<name>A0A4Z1A3I1_9LEPT</name>
<sequence length="247" mass="27637">MIQISKLPKAKPKSKSTKQTPDEMEIHDLWNRLESKGLFQSNAVSLSFLLPGTDSFLLMAKTEGKKAKPSLGIYSVNFPNTRSNESLGHEFLPAVIRFHAELHSNRSDVGAIVKFVPPWSSKLRYLDHPLPLVFDEQCRQLGAPVHQLPVGPNGNLLTSEILRSGANGFLLGEEVIITSVTREKAIYNCELIEKCAKAYLLAIATGGTVRNIPWFVRFIAKQRLLKDEKKATAFYKRGERPTGFKAY</sequence>
<keyword evidence="3" id="KW-1185">Reference proteome</keyword>
<dbReference type="RefSeq" id="WP_135640978.1">
    <property type="nucleotide sequence ID" value="NZ_RQGH01000009.1"/>
</dbReference>
<proteinExistence type="predicted"/>
<dbReference type="SUPFAM" id="SSF53639">
    <property type="entry name" value="AraD/HMP-PK domain-like"/>
    <property type="match status" value="1"/>
</dbReference>
<dbReference type="AlphaFoldDB" id="A0A4Z1A3I1"/>
<feature type="region of interest" description="Disordered" evidence="1">
    <location>
        <begin position="1"/>
        <end position="22"/>
    </location>
</feature>
<dbReference type="InterPro" id="IPR036409">
    <property type="entry name" value="Aldolase_II/adducin_N_sf"/>
</dbReference>
<evidence type="ECO:0000313" key="3">
    <source>
        <dbReference type="Proteomes" id="UP000297567"/>
    </source>
</evidence>
<reference evidence="2" key="1">
    <citation type="journal article" date="2019" name="PLoS Negl. Trop. Dis.">
        <title>Revisiting the worldwide diversity of Leptospira species in the environment.</title>
        <authorList>
            <person name="Vincent A.T."/>
            <person name="Schiettekatte O."/>
            <person name="Bourhy P."/>
            <person name="Veyrier F.J."/>
            <person name="Picardeau M."/>
        </authorList>
    </citation>
    <scope>NUCLEOTIDE SEQUENCE [LARGE SCALE GENOMIC DNA]</scope>
    <source>
        <strain evidence="2">201702451</strain>
    </source>
</reference>
<evidence type="ECO:0000313" key="2">
    <source>
        <dbReference type="EMBL" id="TGL74179.1"/>
    </source>
</evidence>
<dbReference type="Proteomes" id="UP000297567">
    <property type="component" value="Unassembled WGS sequence"/>
</dbReference>
<accession>A0A4Z1A3I1</accession>